<organism evidence="7 8">
    <name type="scientific">Solirubrobacter ginsenosidimutans</name>
    <dbReference type="NCBI Taxonomy" id="490573"/>
    <lineage>
        <taxon>Bacteria</taxon>
        <taxon>Bacillati</taxon>
        <taxon>Actinomycetota</taxon>
        <taxon>Thermoleophilia</taxon>
        <taxon>Solirubrobacterales</taxon>
        <taxon>Solirubrobacteraceae</taxon>
        <taxon>Solirubrobacter</taxon>
    </lineage>
</organism>
<keyword evidence="8" id="KW-1185">Reference proteome</keyword>
<comment type="similarity">
    <text evidence="2 6">Belongs to the enoyl-CoA hydratase/isomerase family.</text>
</comment>
<dbReference type="Gene3D" id="3.90.226.10">
    <property type="entry name" value="2-enoyl-CoA Hydratase, Chain A, domain 1"/>
    <property type="match status" value="1"/>
</dbReference>
<accession>A0A9X3S220</accession>
<reference evidence="7" key="1">
    <citation type="submission" date="2022-10" db="EMBL/GenBank/DDBJ databases">
        <title>The WGS of Solirubrobacter ginsenosidimutans DSM 21036.</title>
        <authorList>
            <person name="Jiang Z."/>
        </authorList>
    </citation>
    <scope>NUCLEOTIDE SEQUENCE</scope>
    <source>
        <strain evidence="7">DSM 21036</strain>
    </source>
</reference>
<keyword evidence="5" id="KW-0413">Isomerase</keyword>
<dbReference type="CDD" id="cd06558">
    <property type="entry name" value="crotonase-like"/>
    <property type="match status" value="1"/>
</dbReference>
<dbReference type="SUPFAM" id="SSF52096">
    <property type="entry name" value="ClpP/crotonase"/>
    <property type="match status" value="1"/>
</dbReference>
<sequence>MPDLVITEDREAVRHVVLNRPEKRNAFNEDLVLAVGAALRAAADDPAVRCVVLRGAGPVFSAGMDVGALAGAASEPHRLRTFRRACLEAWNLAEEMTKPVVAQIHGVCLGGALELALACDLRVMADDAWVGLPETRLGLVPDVGGSSRLPQVVGVGRAKELIMTGRVIDAATAERFGLANRVAADVAAATDELVGELLACAPIAVGLAKRLIDASARPALSTTLELEVAAQELCARSEDVREGVQAAAERRPPVFKGR</sequence>
<dbReference type="RefSeq" id="WP_270040948.1">
    <property type="nucleotide sequence ID" value="NZ_JAPDOD010000014.1"/>
</dbReference>
<dbReference type="PANTHER" id="PTHR43149:SF1">
    <property type="entry name" value="DELTA(3,5)-DELTA(2,4)-DIENOYL-COA ISOMERASE, MITOCHONDRIAL"/>
    <property type="match status" value="1"/>
</dbReference>
<dbReference type="AlphaFoldDB" id="A0A9X3S220"/>
<keyword evidence="4" id="KW-0443">Lipid metabolism</keyword>
<dbReference type="EMBL" id="JAPDOD010000014">
    <property type="protein sequence ID" value="MDA0161732.1"/>
    <property type="molecule type" value="Genomic_DNA"/>
</dbReference>
<dbReference type="InterPro" id="IPR014748">
    <property type="entry name" value="Enoyl-CoA_hydra_C"/>
</dbReference>
<evidence type="ECO:0000256" key="3">
    <source>
        <dbReference type="ARBA" id="ARBA00022832"/>
    </source>
</evidence>
<dbReference type="InterPro" id="IPR045002">
    <property type="entry name" value="Ech1-like"/>
</dbReference>
<dbReference type="InterPro" id="IPR018376">
    <property type="entry name" value="Enoyl-CoA_hyd/isom_CS"/>
</dbReference>
<protein>
    <submittedName>
        <fullName evidence="7">Enoyl-CoA hydratase/isomerase family protein</fullName>
    </submittedName>
</protein>
<evidence type="ECO:0000313" key="8">
    <source>
        <dbReference type="Proteomes" id="UP001149140"/>
    </source>
</evidence>
<evidence type="ECO:0000256" key="6">
    <source>
        <dbReference type="RuleBase" id="RU003707"/>
    </source>
</evidence>
<dbReference type="GO" id="GO:0006631">
    <property type="term" value="P:fatty acid metabolic process"/>
    <property type="evidence" value="ECO:0007669"/>
    <property type="project" value="UniProtKB-KW"/>
</dbReference>
<gene>
    <name evidence="7" type="ORF">OM076_15775</name>
</gene>
<proteinExistence type="inferred from homology"/>
<dbReference type="Gene3D" id="1.10.12.10">
    <property type="entry name" value="Lyase 2-enoyl-coa Hydratase, Chain A, domain 2"/>
    <property type="match status" value="1"/>
</dbReference>
<name>A0A9X3S220_9ACTN</name>
<dbReference type="PANTHER" id="PTHR43149">
    <property type="entry name" value="ENOYL-COA HYDRATASE"/>
    <property type="match status" value="1"/>
</dbReference>
<dbReference type="GO" id="GO:0016853">
    <property type="term" value="F:isomerase activity"/>
    <property type="evidence" value="ECO:0007669"/>
    <property type="project" value="UniProtKB-KW"/>
</dbReference>
<evidence type="ECO:0000256" key="5">
    <source>
        <dbReference type="ARBA" id="ARBA00023235"/>
    </source>
</evidence>
<dbReference type="PROSITE" id="PS00166">
    <property type="entry name" value="ENOYL_COA_HYDRATASE"/>
    <property type="match status" value="1"/>
</dbReference>
<evidence type="ECO:0000256" key="1">
    <source>
        <dbReference type="ARBA" id="ARBA00005005"/>
    </source>
</evidence>
<dbReference type="InterPro" id="IPR029045">
    <property type="entry name" value="ClpP/crotonase-like_dom_sf"/>
</dbReference>
<comment type="pathway">
    <text evidence="1">Lipid metabolism; fatty acid beta-oxidation.</text>
</comment>
<evidence type="ECO:0000256" key="2">
    <source>
        <dbReference type="ARBA" id="ARBA00005254"/>
    </source>
</evidence>
<dbReference type="Proteomes" id="UP001149140">
    <property type="component" value="Unassembled WGS sequence"/>
</dbReference>
<keyword evidence="3" id="KW-0276">Fatty acid metabolism</keyword>
<dbReference type="Pfam" id="PF00378">
    <property type="entry name" value="ECH_1"/>
    <property type="match status" value="1"/>
</dbReference>
<evidence type="ECO:0000256" key="4">
    <source>
        <dbReference type="ARBA" id="ARBA00023098"/>
    </source>
</evidence>
<comment type="caution">
    <text evidence="7">The sequence shown here is derived from an EMBL/GenBank/DDBJ whole genome shotgun (WGS) entry which is preliminary data.</text>
</comment>
<evidence type="ECO:0000313" key="7">
    <source>
        <dbReference type="EMBL" id="MDA0161732.1"/>
    </source>
</evidence>
<dbReference type="InterPro" id="IPR001753">
    <property type="entry name" value="Enoyl-CoA_hydra/iso"/>
</dbReference>